<feature type="region of interest" description="Disordered" evidence="1">
    <location>
        <begin position="1"/>
        <end position="93"/>
    </location>
</feature>
<sequence>MLKLSRTRSPRERRQDEVIELTDDEKASSRSSPSKRSRPMPPNSSGDVADSNACSMILRHDGSSSHANSESDPGIQQDATMCPPATTEYGTQPCSVISIDDTITEFPSVRQLLQMPRDAKTARREFATQHSAEILSSDEADCDRLKLGRFAYVAPAPSSRRSYSVAGPSRSTSVTPGDAANPPKKPKQRKAPYQLADLREADFAKVMKCVCCDLSWTTRKTVSQKMKHIQSCAKKHSLTEETLSSLLRHLLQDLAEKSAAASQTGAGATTAIGEVNADAGTLLESALDGVVPKKKGRRRQVIQTQVKTLGDTRDSILDRARDLLRDSVAKTPAIALASETIEESEKHRRTMECLNDSEAPPLTQAFGDSALAKRPGGRKPQVALSMPPPTQIFGRSKLLRNEKAHADHLDTSGAQPSSEDSAYDYVGEDVYSDASSQNTEDIVDELLNSDDETGSRSRDKDFNTNMRKAILADPKLHRQVLRYEPVPFEVFNKLALKAGFPSRGLELRVRSFLDEQAIHFHGTDVKRGRKKKRR</sequence>
<name>A0A8E2DI84_9APHY</name>
<reference evidence="2 3" key="1">
    <citation type="submission" date="2016-07" db="EMBL/GenBank/DDBJ databases">
        <title>Draft genome of the white-rot fungus Obba rivulosa 3A-2.</title>
        <authorList>
            <consortium name="DOE Joint Genome Institute"/>
            <person name="Miettinen O."/>
            <person name="Riley R."/>
            <person name="Acob R."/>
            <person name="Barry K."/>
            <person name="Cullen D."/>
            <person name="De Vries R."/>
            <person name="Hainaut M."/>
            <person name="Hatakka A."/>
            <person name="Henrissat B."/>
            <person name="Hilden K."/>
            <person name="Kuo R."/>
            <person name="Labutti K."/>
            <person name="Lipzen A."/>
            <person name="Makela M.R."/>
            <person name="Sandor L."/>
            <person name="Spatafora J.W."/>
            <person name="Grigoriev I.V."/>
            <person name="Hibbett D.S."/>
        </authorList>
    </citation>
    <scope>NUCLEOTIDE SEQUENCE [LARGE SCALE GENOMIC DNA]</scope>
    <source>
        <strain evidence="2 3">3A-2</strain>
    </source>
</reference>
<gene>
    <name evidence="2" type="ORF">OBBRIDRAFT_127131</name>
</gene>
<protein>
    <submittedName>
        <fullName evidence="2">Uncharacterized protein</fullName>
    </submittedName>
</protein>
<feature type="region of interest" description="Disordered" evidence="1">
    <location>
        <begin position="368"/>
        <end position="392"/>
    </location>
</feature>
<feature type="region of interest" description="Disordered" evidence="1">
    <location>
        <begin position="159"/>
        <end position="192"/>
    </location>
</feature>
<evidence type="ECO:0000313" key="2">
    <source>
        <dbReference type="EMBL" id="OCH87912.1"/>
    </source>
</evidence>
<dbReference type="OrthoDB" id="5576441at2759"/>
<dbReference type="EMBL" id="KV722469">
    <property type="protein sequence ID" value="OCH87912.1"/>
    <property type="molecule type" value="Genomic_DNA"/>
</dbReference>
<proteinExistence type="predicted"/>
<keyword evidence="3" id="KW-1185">Reference proteome</keyword>
<dbReference type="AlphaFoldDB" id="A0A8E2DI84"/>
<organism evidence="2 3">
    <name type="scientific">Obba rivulosa</name>
    <dbReference type="NCBI Taxonomy" id="1052685"/>
    <lineage>
        <taxon>Eukaryota</taxon>
        <taxon>Fungi</taxon>
        <taxon>Dikarya</taxon>
        <taxon>Basidiomycota</taxon>
        <taxon>Agaricomycotina</taxon>
        <taxon>Agaricomycetes</taxon>
        <taxon>Polyporales</taxon>
        <taxon>Gelatoporiaceae</taxon>
        <taxon>Obba</taxon>
    </lineage>
</organism>
<dbReference type="Proteomes" id="UP000250043">
    <property type="component" value="Unassembled WGS sequence"/>
</dbReference>
<accession>A0A8E2DI84</accession>
<evidence type="ECO:0000313" key="3">
    <source>
        <dbReference type="Proteomes" id="UP000250043"/>
    </source>
</evidence>
<evidence type="ECO:0000256" key="1">
    <source>
        <dbReference type="SAM" id="MobiDB-lite"/>
    </source>
</evidence>